<dbReference type="InterPro" id="IPR008928">
    <property type="entry name" value="6-hairpin_glycosidase_sf"/>
</dbReference>
<organism evidence="2 3">
    <name type="scientific">Bacteroides ovatus</name>
    <dbReference type="NCBI Taxonomy" id="28116"/>
    <lineage>
        <taxon>Bacteria</taxon>
        <taxon>Pseudomonadati</taxon>
        <taxon>Bacteroidota</taxon>
        <taxon>Bacteroidia</taxon>
        <taxon>Bacteroidales</taxon>
        <taxon>Bacteroidaceae</taxon>
        <taxon>Bacteroides</taxon>
    </lineage>
</organism>
<reference evidence="3 4" key="1">
    <citation type="submission" date="2016-10" db="EMBL/GenBank/DDBJ databases">
        <authorList>
            <person name="de Groot N.N."/>
        </authorList>
    </citation>
    <scope>NUCLEOTIDE SEQUENCE [LARGE SCALE GENOMIC DNA]</scope>
    <source>
        <strain evidence="1 4">NLAE-zl-C500</strain>
        <strain evidence="2 3">NLAE-zl-C57</strain>
    </source>
</reference>
<evidence type="ECO:0008006" key="5">
    <source>
        <dbReference type="Google" id="ProtNLM"/>
    </source>
</evidence>
<dbReference type="SUPFAM" id="SSF48208">
    <property type="entry name" value="Six-hairpin glycosidases"/>
    <property type="match status" value="1"/>
</dbReference>
<dbReference type="EMBL" id="FMYE01000045">
    <property type="protein sequence ID" value="SDB78607.1"/>
    <property type="molecule type" value="Genomic_DNA"/>
</dbReference>
<dbReference type="SUPFAM" id="SSF81853">
    <property type="entry name" value="Family 10 polysaccharide lyase"/>
    <property type="match status" value="1"/>
</dbReference>
<dbReference type="Proteomes" id="UP000183670">
    <property type="component" value="Unassembled WGS sequence"/>
</dbReference>
<evidence type="ECO:0000313" key="1">
    <source>
        <dbReference type="EMBL" id="SDB78607.1"/>
    </source>
</evidence>
<evidence type="ECO:0000313" key="4">
    <source>
        <dbReference type="Proteomes" id="UP000183670"/>
    </source>
</evidence>
<evidence type="ECO:0000313" key="2">
    <source>
        <dbReference type="EMBL" id="SDI15904.1"/>
    </source>
</evidence>
<name>A0A1G8IAI9_BACOV</name>
<dbReference type="GO" id="GO:0005975">
    <property type="term" value="P:carbohydrate metabolic process"/>
    <property type="evidence" value="ECO:0007669"/>
    <property type="project" value="InterPro"/>
</dbReference>
<accession>A0A1G8IAI9</accession>
<gene>
    <name evidence="1" type="ORF">SAMN05192581_10457</name>
    <name evidence="2" type="ORF">SAMN05192582_102825</name>
</gene>
<protein>
    <recommendedName>
        <fullName evidence="5">Glycerophosphoryl diester phosphodiesterase</fullName>
    </recommendedName>
</protein>
<sequence length="870" mass="98586">MPKNFINYFSVVVVLSLSIALSAQELSVVRLTNEQLELGWKKGVGGYTLETLKVKGTNGWEIMEIAKYQHNVLYASSKPETAPQALYDNTGKEILFPAPQYRYIIPSWQQNTNAVAMNKAGENIVFYPSAVKRVSDTEICFRYENETMRITEKWCMDSLHQNDIKVDFILHSKKTGYYSLATPSLVSIDKYNFQWATVPGIFQGNAINTDFVQAYGYGQGIPDIPVVARERTASTLSSLITDRKGVTIAVTAEPGTGRDPWPKDKKMHAEWQLGLSVMNREGEFSPTLYHPVLGEKNSLMNVGDSLSFSFRYTIQKADWYAVLKHTINDIYRFTDFLRLKQTKYSLTQRLYDMHAYLTNDSTSKWHNLVYKGVTIGAQDYLGGVYDSEKDAMKNSDYGAMWMLAKLTDDPRLTQKRLPNALNFKLMQQHAEEDFLCGSSAGQYYLYKSKRFTEEWGPYTEPIATTYYMLMDMGNILLFEPQQKELKQHVKLAADRLLEWMKPNGQWEVAYENKTLKPTFTDITDLRPTFYGLLIAYEILKDKKYLQAAIQGADWYVENAVKKGHFLGVCGDTRFVPDFATAQSAQALLELYNVTKNEKYKEAAISTAKIYTASVYTHPIPTSVVKQVKGIERKDWEISQVGLSFEHGGVAGSANHRGPILLASHAGMFVRMYRLTKDSLFLNMARAAAIGRDAFVDFKTGVASYYWDSMNNGAGPYPHHAWWQVGWITDYLLSEISLRSNGGITYPGGFITPKVGPHLTYGFTSGMVFGTKADLIMRPGLFKLDNPYIEYMAALNEKEKTVFLILLNNDDEKQTSLIEMDTKCLFSGKKIRVKNVASLNNQGHSTLVDGVENWNVTIDAYGLTVLKIKYK</sequence>
<dbReference type="RefSeq" id="WP_009000963.1">
    <property type="nucleotide sequence ID" value="NZ_CAKJYX010000005.1"/>
</dbReference>
<dbReference type="AlphaFoldDB" id="A0A1G8IAI9"/>
<dbReference type="Gene3D" id="1.50.10.20">
    <property type="match status" value="1"/>
</dbReference>
<evidence type="ECO:0000313" key="3">
    <source>
        <dbReference type="Proteomes" id="UP000181870"/>
    </source>
</evidence>
<dbReference type="Proteomes" id="UP000181870">
    <property type="component" value="Unassembled WGS sequence"/>
</dbReference>
<dbReference type="EMBL" id="FNDO01000028">
    <property type="protein sequence ID" value="SDI15904.1"/>
    <property type="molecule type" value="Genomic_DNA"/>
</dbReference>
<proteinExistence type="predicted"/>